<feature type="compositionally biased region" description="Acidic residues" evidence="1">
    <location>
        <begin position="326"/>
        <end position="345"/>
    </location>
</feature>
<feature type="compositionally biased region" description="Basic and acidic residues" evidence="1">
    <location>
        <begin position="241"/>
        <end position="258"/>
    </location>
</feature>
<evidence type="ECO:0000313" key="2">
    <source>
        <dbReference type="EMBL" id="KAE8938675.1"/>
    </source>
</evidence>
<evidence type="ECO:0000313" key="12">
    <source>
        <dbReference type="Proteomes" id="UP000433483"/>
    </source>
</evidence>
<feature type="compositionally biased region" description="Polar residues" evidence="1">
    <location>
        <begin position="294"/>
        <end position="308"/>
    </location>
</feature>
<organism evidence="10 13">
    <name type="scientific">Phytophthora fragariae</name>
    <dbReference type="NCBI Taxonomy" id="53985"/>
    <lineage>
        <taxon>Eukaryota</taxon>
        <taxon>Sar</taxon>
        <taxon>Stramenopiles</taxon>
        <taxon>Oomycota</taxon>
        <taxon>Peronosporomycetes</taxon>
        <taxon>Peronosporales</taxon>
        <taxon>Peronosporaceae</taxon>
        <taxon>Phytophthora</taxon>
    </lineage>
</organism>
<evidence type="ECO:0000313" key="15">
    <source>
        <dbReference type="Proteomes" id="UP000440732"/>
    </source>
</evidence>
<feature type="compositionally biased region" description="Basic and acidic residues" evidence="1">
    <location>
        <begin position="181"/>
        <end position="208"/>
    </location>
</feature>
<evidence type="ECO:0000313" key="14">
    <source>
        <dbReference type="Proteomes" id="UP000440367"/>
    </source>
</evidence>
<sequence length="483" mass="54993">MDADESVYAAILTRVKRPELDEQLHAVLQKEYRSIGRQVRRASSSLAAVRKLQAAAEFLRPSGDWQPKTLQTHLKRMEQLQSRLETALVELERGKGRTKKKKRRPVEEEEDSEKEEHINKKMKKETMKEEKVRDRETVVLDEDYVEEENDWEIVEMDETEKKVPEEEFGVEFLQVVTPGDRGTHIERGEDERMEKDDGTVEKCAKGDDPLVNDSIEDEEEECEVEILEVVASNEGMEESVEVERVKEESAVLEIHGEDNDGDEETNEEVGVLPNGLVKTTHQTTVRVKEETVELSDQQPLLEVSQQEASMDEAGNRPLAESPIELEVPESSEESAVELEMPDSEESAMELEVLDSDSDSDDDFSSCRELVTKLQTGNDATQLLVLPQTVMQLRSYLIDCKHFEVDEYLFAHKSITDAELKEMGHAIETIVSVGTDLPRRPRVKMALNDLLTIVEQLEHTMGELPALLYPVVEKLSNYFSPIVK</sequence>
<evidence type="ECO:0000313" key="7">
    <source>
        <dbReference type="EMBL" id="KAE9213478.1"/>
    </source>
</evidence>
<feature type="region of interest" description="Disordered" evidence="1">
    <location>
        <begin position="289"/>
        <end position="345"/>
    </location>
</feature>
<keyword evidence="12" id="KW-1185">Reference proteome</keyword>
<evidence type="ECO:0000313" key="9">
    <source>
        <dbReference type="EMBL" id="KAE9235400.1"/>
    </source>
</evidence>
<proteinExistence type="predicted"/>
<evidence type="ECO:0000313" key="18">
    <source>
        <dbReference type="Proteomes" id="UP000476176"/>
    </source>
</evidence>
<feature type="compositionally biased region" description="Basic and acidic residues" evidence="1">
    <location>
        <begin position="114"/>
        <end position="134"/>
    </location>
</feature>
<dbReference type="OrthoDB" id="159975at2759"/>
<evidence type="ECO:0000313" key="17">
    <source>
        <dbReference type="Proteomes" id="UP000460718"/>
    </source>
</evidence>
<dbReference type="Proteomes" id="UP000429523">
    <property type="component" value="Unassembled WGS sequence"/>
</dbReference>
<comment type="caution">
    <text evidence="10">The sequence shown here is derived from an EMBL/GenBank/DDBJ whole genome shotgun (WGS) entry which is preliminary data.</text>
</comment>
<feature type="region of interest" description="Disordered" evidence="1">
    <location>
        <begin position="177"/>
        <end position="277"/>
    </location>
</feature>
<feature type="region of interest" description="Disordered" evidence="1">
    <location>
        <begin position="91"/>
        <end position="134"/>
    </location>
</feature>
<dbReference type="Proteomes" id="UP000433483">
    <property type="component" value="Unassembled WGS sequence"/>
</dbReference>
<dbReference type="EMBL" id="QXGD01000529">
    <property type="protein sequence ID" value="KAE9235400.1"/>
    <property type="molecule type" value="Genomic_DNA"/>
</dbReference>
<dbReference type="EMBL" id="QXGA01000512">
    <property type="protein sequence ID" value="KAE9144823.1"/>
    <property type="molecule type" value="Genomic_DNA"/>
</dbReference>
<dbReference type="Proteomes" id="UP000476176">
    <property type="component" value="Unassembled WGS sequence"/>
</dbReference>
<name>A0A6A4DPC0_9STRA</name>
<dbReference type="EMBL" id="QXGF01000542">
    <property type="protein sequence ID" value="KAE8938675.1"/>
    <property type="molecule type" value="Genomic_DNA"/>
</dbReference>
<dbReference type="Proteomes" id="UP000437068">
    <property type="component" value="Unassembled WGS sequence"/>
</dbReference>
<dbReference type="EMBL" id="QXGE01000454">
    <property type="protein sequence ID" value="KAE9312028.1"/>
    <property type="molecule type" value="Genomic_DNA"/>
</dbReference>
<evidence type="ECO:0000313" key="8">
    <source>
        <dbReference type="EMBL" id="KAE9234871.1"/>
    </source>
</evidence>
<dbReference type="EMBL" id="QXGC01000450">
    <property type="protein sequence ID" value="KAE9234871.1"/>
    <property type="molecule type" value="Genomic_DNA"/>
</dbReference>
<dbReference type="Proteomes" id="UP000440367">
    <property type="component" value="Unassembled WGS sequence"/>
</dbReference>
<evidence type="ECO:0000313" key="13">
    <source>
        <dbReference type="Proteomes" id="UP000437068"/>
    </source>
</evidence>
<dbReference type="Proteomes" id="UP000440732">
    <property type="component" value="Unassembled WGS sequence"/>
</dbReference>
<dbReference type="AlphaFoldDB" id="A0A6A4DPC0"/>
<dbReference type="Proteomes" id="UP000488956">
    <property type="component" value="Unassembled WGS sequence"/>
</dbReference>
<dbReference type="EMBL" id="QXGB01000478">
    <property type="protein sequence ID" value="KAE9213478.1"/>
    <property type="molecule type" value="Genomic_DNA"/>
</dbReference>
<evidence type="ECO:0000313" key="6">
    <source>
        <dbReference type="EMBL" id="KAE9144823.1"/>
    </source>
</evidence>
<protein>
    <submittedName>
        <fullName evidence="10">Uncharacterized protein</fullName>
    </submittedName>
</protein>
<gene>
    <name evidence="10" type="ORF">PF001_g9441</name>
    <name evidence="9" type="ORF">PF002_g11539</name>
    <name evidence="8" type="ORF">PF004_g9275</name>
    <name evidence="7" type="ORF">PF005_g10184</name>
    <name evidence="6" type="ORF">PF006_g10280</name>
    <name evidence="4" type="ORF">PF007_g10373</name>
    <name evidence="2" type="ORF">PF009_g11455</name>
    <name evidence="5" type="ORF">PF010_g8915</name>
    <name evidence="3" type="ORF">PF011_g9739</name>
</gene>
<evidence type="ECO:0000313" key="10">
    <source>
        <dbReference type="EMBL" id="KAE9312028.1"/>
    </source>
</evidence>
<accession>A0A6A4DPC0</accession>
<dbReference type="Proteomes" id="UP000441208">
    <property type="component" value="Unassembled WGS sequence"/>
</dbReference>
<dbReference type="EMBL" id="QXFX01000416">
    <property type="protein sequence ID" value="KAE9116572.1"/>
    <property type="molecule type" value="Genomic_DNA"/>
</dbReference>
<evidence type="ECO:0000313" key="11">
    <source>
        <dbReference type="Proteomes" id="UP000429523"/>
    </source>
</evidence>
<dbReference type="Proteomes" id="UP000460718">
    <property type="component" value="Unassembled WGS sequence"/>
</dbReference>
<dbReference type="EMBL" id="QXFW01000492">
    <property type="protein sequence ID" value="KAE9010637.1"/>
    <property type="molecule type" value="Genomic_DNA"/>
</dbReference>
<reference evidence="11 12" key="1">
    <citation type="submission" date="2018-08" db="EMBL/GenBank/DDBJ databases">
        <title>Genomic investigation of the strawberry pathogen Phytophthora fragariae indicates pathogenicity is determined by transcriptional variation in three key races.</title>
        <authorList>
            <person name="Adams T.M."/>
            <person name="Armitage A.D."/>
            <person name="Sobczyk M.K."/>
            <person name="Bates H.J."/>
            <person name="Dunwell J.M."/>
            <person name="Nellist C.F."/>
            <person name="Harrison R.J."/>
        </authorList>
    </citation>
    <scope>NUCLEOTIDE SEQUENCE [LARGE SCALE GENOMIC DNA]</scope>
    <source>
        <strain evidence="10 13">A4</strain>
        <strain evidence="9 14">BC-1</strain>
        <strain evidence="8 18">BC-23</strain>
        <strain evidence="7 12">NOV-27</strain>
        <strain evidence="6 15">NOV-5</strain>
        <strain evidence="4 16">NOV-71</strain>
        <strain evidence="2 11">NOV-9</strain>
        <strain evidence="5 19">ONT-3</strain>
        <strain evidence="3 17">SCRP245</strain>
    </source>
</reference>
<feature type="compositionally biased region" description="Acidic residues" evidence="1">
    <location>
        <begin position="214"/>
        <end position="226"/>
    </location>
</feature>
<evidence type="ECO:0000256" key="1">
    <source>
        <dbReference type="SAM" id="MobiDB-lite"/>
    </source>
</evidence>
<evidence type="ECO:0000313" key="5">
    <source>
        <dbReference type="EMBL" id="KAE9116572.1"/>
    </source>
</evidence>
<evidence type="ECO:0000313" key="4">
    <source>
        <dbReference type="EMBL" id="KAE9114434.1"/>
    </source>
</evidence>
<evidence type="ECO:0000313" key="16">
    <source>
        <dbReference type="Proteomes" id="UP000441208"/>
    </source>
</evidence>
<evidence type="ECO:0000313" key="3">
    <source>
        <dbReference type="EMBL" id="KAE9010637.1"/>
    </source>
</evidence>
<evidence type="ECO:0000313" key="19">
    <source>
        <dbReference type="Proteomes" id="UP000488956"/>
    </source>
</evidence>
<dbReference type="EMBL" id="QXFZ01000488">
    <property type="protein sequence ID" value="KAE9114434.1"/>
    <property type="molecule type" value="Genomic_DNA"/>
</dbReference>